<dbReference type="eggNOG" id="arCOG13310">
    <property type="taxonomic scope" value="Archaea"/>
</dbReference>
<dbReference type="Proteomes" id="UP000183275">
    <property type="component" value="Unassembled WGS sequence"/>
</dbReference>
<evidence type="ECO:0000313" key="2">
    <source>
        <dbReference type="EMBL" id="SEV94536.1"/>
    </source>
</evidence>
<protein>
    <submittedName>
        <fullName evidence="2">Uncharacterized protein</fullName>
    </submittedName>
</protein>
<keyword evidence="1" id="KW-0812">Transmembrane</keyword>
<dbReference type="RefSeq" id="WP_049990599.1">
    <property type="nucleotide sequence ID" value="NZ_FOIS01000002.1"/>
</dbReference>
<evidence type="ECO:0000313" key="3">
    <source>
        <dbReference type="Proteomes" id="UP000183275"/>
    </source>
</evidence>
<keyword evidence="1" id="KW-0472">Membrane</keyword>
<feature type="transmembrane region" description="Helical" evidence="1">
    <location>
        <begin position="123"/>
        <end position="146"/>
    </location>
</feature>
<feature type="transmembrane region" description="Helical" evidence="1">
    <location>
        <begin position="40"/>
        <end position="70"/>
    </location>
</feature>
<keyword evidence="3" id="KW-1185">Reference proteome</keyword>
<gene>
    <name evidence="2" type="ORF">SAMN05216285_1209</name>
</gene>
<dbReference type="STRING" id="1202768.SAMN05216285_1209"/>
<proteinExistence type="predicted"/>
<organism evidence="2 3">
    <name type="scientific">Natrinema salifodinae</name>
    <dbReference type="NCBI Taxonomy" id="1202768"/>
    <lineage>
        <taxon>Archaea</taxon>
        <taxon>Methanobacteriati</taxon>
        <taxon>Methanobacteriota</taxon>
        <taxon>Stenosarchaea group</taxon>
        <taxon>Halobacteria</taxon>
        <taxon>Halobacteriales</taxon>
        <taxon>Natrialbaceae</taxon>
        <taxon>Natrinema</taxon>
    </lineage>
</organism>
<feature type="transmembrane region" description="Helical" evidence="1">
    <location>
        <begin position="82"/>
        <end position="103"/>
    </location>
</feature>
<keyword evidence="1" id="KW-1133">Transmembrane helix</keyword>
<accession>A0A1I0N0G3</accession>
<dbReference type="AlphaFoldDB" id="A0A1I0N0G3"/>
<name>A0A1I0N0G3_9EURY</name>
<evidence type="ECO:0000256" key="1">
    <source>
        <dbReference type="SAM" id="Phobius"/>
    </source>
</evidence>
<sequence>MFRLRPRHVAAGTALLGAIGLLSAAFLFTTIPEEPPGDGFAAGLTGIFVLLYGVAGSLALAEAGLLALVTRLWAPTGRPRRLLMAGALAGGLAVVLLVGPVLLVRLFGALVGRPVLWGSEYALGLGLALVPVGIACSGLGVILQFVRSVSGGSGAN</sequence>
<dbReference type="EMBL" id="FOIS01000002">
    <property type="protein sequence ID" value="SEV94536.1"/>
    <property type="molecule type" value="Genomic_DNA"/>
</dbReference>
<reference evidence="3" key="1">
    <citation type="submission" date="2016-10" db="EMBL/GenBank/DDBJ databases">
        <authorList>
            <person name="Varghese N."/>
        </authorList>
    </citation>
    <scope>NUCLEOTIDE SEQUENCE [LARGE SCALE GENOMIC DNA]</scope>
    <source>
        <strain evidence="3">CGMCC 1.12284</strain>
    </source>
</reference>